<sequence>MIPLSLYGKEMNIMIVYKTLVYCANVFSLVSNVPVFINPSLQILYHILKHNNLATSYDEVVKEVV</sequence>
<reference evidence="1 2" key="1">
    <citation type="submission" date="2016-11" db="EMBL/GenBank/DDBJ databases">
        <title>Complete genome sequencing of Virgibacillus halodenitrificans PDB-F2.</title>
        <authorList>
            <person name="Sun Z."/>
            <person name="Zhou Y."/>
            <person name="Li H."/>
        </authorList>
    </citation>
    <scope>NUCLEOTIDE SEQUENCE [LARGE SCALE GENOMIC DNA]</scope>
    <source>
        <strain evidence="1 2">PDB-F2</strain>
    </source>
</reference>
<evidence type="ECO:0000313" key="2">
    <source>
        <dbReference type="Proteomes" id="UP000182945"/>
    </source>
</evidence>
<accession>A0AAC9NMH1</accession>
<evidence type="ECO:0000313" key="1">
    <source>
        <dbReference type="EMBL" id="APC50018.1"/>
    </source>
</evidence>
<protein>
    <submittedName>
        <fullName evidence="1">Uncharacterized protein</fullName>
    </submittedName>
</protein>
<proteinExistence type="predicted"/>
<gene>
    <name evidence="1" type="ORF">BME96_18215</name>
</gene>
<dbReference type="AlphaFoldDB" id="A0AAC9NMH1"/>
<dbReference type="Proteomes" id="UP000182945">
    <property type="component" value="Chromosome"/>
</dbReference>
<organism evidence="1 2">
    <name type="scientific">Virgibacillus halodenitrificans</name>
    <name type="common">Bacillus halodenitrificans</name>
    <dbReference type="NCBI Taxonomy" id="1482"/>
    <lineage>
        <taxon>Bacteria</taxon>
        <taxon>Bacillati</taxon>
        <taxon>Bacillota</taxon>
        <taxon>Bacilli</taxon>
        <taxon>Bacillales</taxon>
        <taxon>Bacillaceae</taxon>
        <taxon>Virgibacillus</taxon>
    </lineage>
</organism>
<name>A0AAC9NMH1_VIRHA</name>
<dbReference type="KEGG" id="vhl:BME96_18215"/>
<dbReference type="EMBL" id="CP017962">
    <property type="protein sequence ID" value="APC50018.1"/>
    <property type="molecule type" value="Genomic_DNA"/>
</dbReference>